<dbReference type="AlphaFoldDB" id="A0A914H5F9"/>
<feature type="compositionally biased region" description="Polar residues" evidence="9">
    <location>
        <begin position="407"/>
        <end position="421"/>
    </location>
</feature>
<evidence type="ECO:0000256" key="10">
    <source>
        <dbReference type="SAM" id="Phobius"/>
    </source>
</evidence>
<feature type="coiled-coil region" evidence="8">
    <location>
        <begin position="671"/>
        <end position="705"/>
    </location>
</feature>
<feature type="compositionally biased region" description="Polar residues" evidence="9">
    <location>
        <begin position="793"/>
        <end position="808"/>
    </location>
</feature>
<feature type="compositionally biased region" description="Basic residues" evidence="9">
    <location>
        <begin position="446"/>
        <end position="455"/>
    </location>
</feature>
<feature type="compositionally biased region" description="Basic and acidic residues" evidence="9">
    <location>
        <begin position="638"/>
        <end position="647"/>
    </location>
</feature>
<evidence type="ECO:0000256" key="2">
    <source>
        <dbReference type="ARBA" id="ARBA00004269"/>
    </source>
</evidence>
<dbReference type="InterPro" id="IPR019130">
    <property type="entry name" value="Macoilin"/>
</dbReference>
<dbReference type="GO" id="GO:0006935">
    <property type="term" value="P:chemotaxis"/>
    <property type="evidence" value="ECO:0007669"/>
    <property type="project" value="TreeGrafter"/>
</dbReference>
<feature type="coiled-coil region" evidence="8">
    <location>
        <begin position="591"/>
        <end position="625"/>
    </location>
</feature>
<feature type="compositionally biased region" description="Low complexity" evidence="9">
    <location>
        <begin position="296"/>
        <end position="305"/>
    </location>
</feature>
<evidence type="ECO:0000256" key="5">
    <source>
        <dbReference type="ARBA" id="ARBA00022989"/>
    </source>
</evidence>
<keyword evidence="4" id="KW-0256">Endoplasmic reticulum</keyword>
<feature type="region of interest" description="Disordered" evidence="9">
    <location>
        <begin position="296"/>
        <end position="348"/>
    </location>
</feature>
<sequence length="905" mass="101714">MKRYRAVDVPPKFRRTAKGRNTRLGDSVYFNRFFSAYNLVYLKFFLMWFGCSFATFTNPSVSTLFPLLFIIQLSLFFSCALRQRPISTYVWVQFVYQSSDRGVCLPSLFLWALFIVFEYSVRYRFDNATWYLTRTSWITAGLFPSTADSVSIGLSGGSSSSSASPSSTRLELYRPFAAHCIGFPVVTLGFRVKSFFSNWRMRVRREEVMRQNEFFERLLADAIPTSFESRKHFISSRSHLSIDQDVFDYDAVYSTSDLLNGFEANSQQPRLYSVLNSSSSIAAICAPPSCGNSSSSLSQQYSSTSNAKKHSKSLSKTQMSATKQNGTAKRNELTPLKSSGWRPETNGANVFGKKALGEKRNSMHSIVPNVSSGVNRCESIFLKIWRIVVRFFCQALEGVLAQLRVSPTQQQDDMVSTSGEGSNVADEEEWEHESVHFQSAYTDHHGSRKKSRRARGLSSVSQTSAAPNEPGTYTSSALINAQKMASAISNSSTALPSASMHKLSADLNDIGHASSLSSGVGQQHQETDNSDCSLLRENAQKLSEIRQLQKERQTLELSLDKLKVELKSARTGDHELRSQLSHAQRQEQSCREEWKQFEREQKQKVEQLESKCKQLSKQNDYYKLNTQALERRLGEMQLKKNSRDDPLGKQQQNASDNGELKQKFATQDREMKTLRKDVKTKNEQCTKLEDELRQLRSTKNDGSKQMEMMRQKNFLLEQTLSSENKLKQDLFRALNDSKAEVALLKARLHTKQTKEQEDMMSAFRETTASSSTSNSLFHGNGGTFGGSSSGSSPTAQQQRQFPISQRKSLTPPPLSVGSSTFNSALEQLLQATQNMSYSLSPLDSNGGVNTTAARLRTSELRRRKCLQSADIVRPPAQTLAVLQRKGTAIEHWREATGTVMTAIVN</sequence>
<comment type="subcellular location">
    <subcellularLocation>
        <location evidence="1">Nucleus membrane</location>
        <topology evidence="1">Multi-pass membrane protein</topology>
    </subcellularLocation>
    <subcellularLocation>
        <location evidence="2">Rough endoplasmic reticulum membrane</location>
        <topology evidence="2">Multi-pass membrane protein</topology>
    </subcellularLocation>
</comment>
<feature type="transmembrane region" description="Helical" evidence="10">
    <location>
        <begin position="39"/>
        <end position="57"/>
    </location>
</feature>
<keyword evidence="3 10" id="KW-0812">Transmembrane</keyword>
<dbReference type="GO" id="GO:0030867">
    <property type="term" value="C:rough endoplasmic reticulum membrane"/>
    <property type="evidence" value="ECO:0007669"/>
    <property type="project" value="UniProtKB-SubCell"/>
</dbReference>
<dbReference type="PANTHER" id="PTHR13289:SF6">
    <property type="entry name" value="MACOILIN"/>
    <property type="match status" value="1"/>
</dbReference>
<keyword evidence="7" id="KW-0539">Nucleus</keyword>
<feature type="transmembrane region" description="Helical" evidence="10">
    <location>
        <begin position="102"/>
        <end position="121"/>
    </location>
</feature>
<keyword evidence="11" id="KW-1185">Reference proteome</keyword>
<protein>
    <submittedName>
        <fullName evidence="12">Macoilin</fullName>
    </submittedName>
</protein>
<evidence type="ECO:0000256" key="3">
    <source>
        <dbReference type="ARBA" id="ARBA00022692"/>
    </source>
</evidence>
<keyword evidence="6 10" id="KW-0472">Membrane</keyword>
<organism evidence="11 12">
    <name type="scientific">Globodera rostochiensis</name>
    <name type="common">Golden nematode worm</name>
    <name type="synonym">Heterodera rostochiensis</name>
    <dbReference type="NCBI Taxonomy" id="31243"/>
    <lineage>
        <taxon>Eukaryota</taxon>
        <taxon>Metazoa</taxon>
        <taxon>Ecdysozoa</taxon>
        <taxon>Nematoda</taxon>
        <taxon>Chromadorea</taxon>
        <taxon>Rhabditida</taxon>
        <taxon>Tylenchina</taxon>
        <taxon>Tylenchomorpha</taxon>
        <taxon>Tylenchoidea</taxon>
        <taxon>Heteroderidae</taxon>
        <taxon>Heteroderinae</taxon>
        <taxon>Globodera</taxon>
    </lineage>
</organism>
<dbReference type="GO" id="GO:0023041">
    <property type="term" value="P:neuronal signal transduction"/>
    <property type="evidence" value="ECO:0007669"/>
    <property type="project" value="InterPro"/>
</dbReference>
<feature type="transmembrane region" description="Helical" evidence="10">
    <location>
        <begin position="63"/>
        <end position="81"/>
    </location>
</feature>
<name>A0A914H5F9_GLORO</name>
<evidence type="ECO:0000256" key="1">
    <source>
        <dbReference type="ARBA" id="ARBA00004232"/>
    </source>
</evidence>
<dbReference type="Pfam" id="PF09726">
    <property type="entry name" value="Macoilin"/>
    <property type="match status" value="3"/>
</dbReference>
<proteinExistence type="predicted"/>
<feature type="compositionally biased region" description="Polar residues" evidence="9">
    <location>
        <begin position="458"/>
        <end position="474"/>
    </location>
</feature>
<dbReference type="PANTHER" id="PTHR13289">
    <property type="entry name" value="PROTEIN PHOSPHATASE 1-BINDING PROTEIN BIFOCAL"/>
    <property type="match status" value="1"/>
</dbReference>
<evidence type="ECO:0000256" key="4">
    <source>
        <dbReference type="ARBA" id="ARBA00022824"/>
    </source>
</evidence>
<dbReference type="WBParaSite" id="Gr19_v10_g13842.t1">
    <property type="protein sequence ID" value="Gr19_v10_g13842.t1"/>
    <property type="gene ID" value="Gr19_v10_g13842"/>
</dbReference>
<dbReference type="GO" id="GO:0008017">
    <property type="term" value="F:microtubule binding"/>
    <property type="evidence" value="ECO:0007669"/>
    <property type="project" value="TreeGrafter"/>
</dbReference>
<evidence type="ECO:0000313" key="11">
    <source>
        <dbReference type="Proteomes" id="UP000887572"/>
    </source>
</evidence>
<feature type="compositionally biased region" description="Polar residues" evidence="9">
    <location>
        <begin position="314"/>
        <end position="328"/>
    </location>
</feature>
<keyword evidence="5 10" id="KW-1133">Transmembrane helix</keyword>
<evidence type="ECO:0000256" key="6">
    <source>
        <dbReference type="ARBA" id="ARBA00023136"/>
    </source>
</evidence>
<feature type="region of interest" description="Disordered" evidence="9">
    <location>
        <begin position="407"/>
        <end position="474"/>
    </location>
</feature>
<feature type="compositionally biased region" description="Polar residues" evidence="9">
    <location>
        <begin position="764"/>
        <end position="777"/>
    </location>
</feature>
<dbReference type="Proteomes" id="UP000887572">
    <property type="component" value="Unplaced"/>
</dbReference>
<feature type="compositionally biased region" description="Gly residues" evidence="9">
    <location>
        <begin position="779"/>
        <end position="788"/>
    </location>
</feature>
<evidence type="ECO:0000256" key="8">
    <source>
        <dbReference type="SAM" id="Coils"/>
    </source>
</evidence>
<feature type="coiled-coil region" evidence="8">
    <location>
        <begin position="538"/>
        <end position="565"/>
    </location>
</feature>
<feature type="region of interest" description="Disordered" evidence="9">
    <location>
        <begin position="638"/>
        <end position="663"/>
    </location>
</feature>
<feature type="region of interest" description="Disordered" evidence="9">
    <location>
        <begin position="763"/>
        <end position="817"/>
    </location>
</feature>
<evidence type="ECO:0000313" key="12">
    <source>
        <dbReference type="WBParaSite" id="Gr19_v10_g13842.t1"/>
    </source>
</evidence>
<reference evidence="12" key="1">
    <citation type="submission" date="2022-11" db="UniProtKB">
        <authorList>
            <consortium name="WormBaseParasite"/>
        </authorList>
    </citation>
    <scope>IDENTIFICATION</scope>
</reference>
<evidence type="ECO:0000256" key="7">
    <source>
        <dbReference type="ARBA" id="ARBA00023242"/>
    </source>
</evidence>
<evidence type="ECO:0000256" key="9">
    <source>
        <dbReference type="SAM" id="MobiDB-lite"/>
    </source>
</evidence>
<dbReference type="GO" id="GO:0031965">
    <property type="term" value="C:nuclear membrane"/>
    <property type="evidence" value="ECO:0007669"/>
    <property type="project" value="UniProtKB-SubCell"/>
</dbReference>
<accession>A0A914H5F9</accession>
<keyword evidence="8" id="KW-0175">Coiled coil</keyword>